<proteinExistence type="predicted"/>
<sequence>MKILIICSKTGSKFLQTENSIKTDGLIANERIIPLLKELGYMDNVVQILELPNTYPILIDDPLEYLPDKLEKHDIAIAIGIHEDILMELPRLISLSEGKALLVPLESKDWLSKWVRDKTIEECKKYKLEYAFPKPFCALEYGEFKVINRFIEKFKIGKPKYRLYVDKNNKITKAEILITTPCGNLYNIAKKLEGSIIDTESKDIAARYWHGFSCLGDVYRDAELGDTVVHVAGHIHYNAIDEAEIVEE</sequence>
<dbReference type="RefSeq" id="WP_318798056.1">
    <property type="nucleotide sequence ID" value="NZ_JARUJP010000010.1"/>
</dbReference>
<dbReference type="EMBL" id="JARUJP010000010">
    <property type="protein sequence ID" value="MDW8801479.1"/>
    <property type="molecule type" value="Genomic_DNA"/>
</dbReference>
<dbReference type="Pfam" id="PF02593">
    <property type="entry name" value="DUF166"/>
    <property type="match status" value="1"/>
</dbReference>
<evidence type="ECO:0000313" key="1">
    <source>
        <dbReference type="EMBL" id="MDW8801479.1"/>
    </source>
</evidence>
<name>A0ABU4JU56_9CLOT</name>
<reference evidence="1 2" key="1">
    <citation type="submission" date="2023-04" db="EMBL/GenBank/DDBJ databases">
        <title>Clostridium tannerae sp. nov., isolated from the fecal material of an alpaca.</title>
        <authorList>
            <person name="Miller S."/>
            <person name="Hendry M."/>
            <person name="King J."/>
            <person name="Sankaranarayanan K."/>
            <person name="Lawson P.A."/>
        </authorList>
    </citation>
    <scope>NUCLEOTIDE SEQUENCE [LARGE SCALE GENOMIC DNA]</scope>
    <source>
        <strain evidence="1 2">A1-XYC3</strain>
    </source>
</reference>
<accession>A0ABU4JU56</accession>
<organism evidence="1 2">
    <name type="scientific">Clostridium tanneri</name>
    <dbReference type="NCBI Taxonomy" id="3037988"/>
    <lineage>
        <taxon>Bacteria</taxon>
        <taxon>Bacillati</taxon>
        <taxon>Bacillota</taxon>
        <taxon>Clostridia</taxon>
        <taxon>Eubacteriales</taxon>
        <taxon>Clostridiaceae</taxon>
        <taxon>Clostridium</taxon>
    </lineage>
</organism>
<protein>
    <submittedName>
        <fullName evidence="1">DUF166 family protein</fullName>
    </submittedName>
</protein>
<dbReference type="InterPro" id="IPR003745">
    <property type="entry name" value="DUF166"/>
</dbReference>
<comment type="caution">
    <text evidence="1">The sequence shown here is derived from an EMBL/GenBank/DDBJ whole genome shotgun (WGS) entry which is preliminary data.</text>
</comment>
<keyword evidence="2" id="KW-1185">Reference proteome</keyword>
<gene>
    <name evidence="1" type="ORF">P8V03_09975</name>
</gene>
<dbReference type="Proteomes" id="UP001281656">
    <property type="component" value="Unassembled WGS sequence"/>
</dbReference>
<evidence type="ECO:0000313" key="2">
    <source>
        <dbReference type="Proteomes" id="UP001281656"/>
    </source>
</evidence>